<dbReference type="Proteomes" id="UP001239111">
    <property type="component" value="Chromosome 2"/>
</dbReference>
<proteinExistence type="predicted"/>
<accession>A0ACC2NWP1</accession>
<sequence length="260" mass="29110">MEQATLLLGGAEDSLKFCEVGSTVDQLWVKSQRLLSHEGSMQLAPEAILNDQIKTECVKRLKSVHMTKKTKDKVSEAAVLVPLCTYNGKLGLLYTLRSNKVRANRGQVSFPGGMKDEKDKTLEDTALRETWEELNIARDTVEVWGSGNLIYRKNVTVMPVLGFVGKVDPKSLKVNAQEVQEAFFHPLEKLCDPALCRYTQFRDNYTLPTYLGGEHKIWGLTAVITHLVMSALVPDTYKHKLVYLKPIETKSPITSKAQAS</sequence>
<name>A0ACC2NWP1_9HYME</name>
<keyword evidence="2" id="KW-1185">Reference proteome</keyword>
<comment type="caution">
    <text evidence="1">The sequence shown here is derived from an EMBL/GenBank/DDBJ whole genome shotgun (WGS) entry which is preliminary data.</text>
</comment>
<reference evidence="1" key="1">
    <citation type="submission" date="2023-04" db="EMBL/GenBank/DDBJ databases">
        <title>A chromosome-level genome assembly of the parasitoid wasp Eretmocerus hayati.</title>
        <authorList>
            <person name="Zhong Y."/>
            <person name="Liu S."/>
            <person name="Liu Y."/>
        </authorList>
    </citation>
    <scope>NUCLEOTIDE SEQUENCE</scope>
    <source>
        <strain evidence="1">ZJU_SS_LIU_2023</strain>
    </source>
</reference>
<gene>
    <name evidence="1" type="ORF">QAD02_011069</name>
</gene>
<organism evidence="1 2">
    <name type="scientific">Eretmocerus hayati</name>
    <dbReference type="NCBI Taxonomy" id="131215"/>
    <lineage>
        <taxon>Eukaryota</taxon>
        <taxon>Metazoa</taxon>
        <taxon>Ecdysozoa</taxon>
        <taxon>Arthropoda</taxon>
        <taxon>Hexapoda</taxon>
        <taxon>Insecta</taxon>
        <taxon>Pterygota</taxon>
        <taxon>Neoptera</taxon>
        <taxon>Endopterygota</taxon>
        <taxon>Hymenoptera</taxon>
        <taxon>Apocrita</taxon>
        <taxon>Proctotrupomorpha</taxon>
        <taxon>Chalcidoidea</taxon>
        <taxon>Aphelinidae</taxon>
        <taxon>Aphelininae</taxon>
        <taxon>Eretmocerus</taxon>
    </lineage>
</organism>
<protein>
    <submittedName>
        <fullName evidence="1">Uncharacterized protein</fullName>
    </submittedName>
</protein>
<evidence type="ECO:0000313" key="1">
    <source>
        <dbReference type="EMBL" id="KAJ8675283.1"/>
    </source>
</evidence>
<evidence type="ECO:0000313" key="2">
    <source>
        <dbReference type="Proteomes" id="UP001239111"/>
    </source>
</evidence>
<dbReference type="EMBL" id="CM056742">
    <property type="protein sequence ID" value="KAJ8675283.1"/>
    <property type="molecule type" value="Genomic_DNA"/>
</dbReference>